<dbReference type="Proteomes" id="UP000198838">
    <property type="component" value="Unassembled WGS sequence"/>
</dbReference>
<evidence type="ECO:0000313" key="2">
    <source>
        <dbReference type="Proteomes" id="UP000198838"/>
    </source>
</evidence>
<protein>
    <submittedName>
        <fullName evidence="1">Uncharacterized protein</fullName>
    </submittedName>
</protein>
<keyword evidence="2" id="KW-1185">Reference proteome</keyword>
<evidence type="ECO:0000313" key="1">
    <source>
        <dbReference type="EMBL" id="SFA87642.1"/>
    </source>
</evidence>
<dbReference type="STRING" id="1120918.SAMN05216249_10459"/>
<dbReference type="RefSeq" id="WP_092870761.1">
    <property type="nucleotide sequence ID" value="NZ_FOJY01000004.1"/>
</dbReference>
<dbReference type="EMBL" id="FOJY01000004">
    <property type="protein sequence ID" value="SFA87642.1"/>
    <property type="molecule type" value="Genomic_DNA"/>
</dbReference>
<reference evidence="1 2" key="1">
    <citation type="submission" date="2016-10" db="EMBL/GenBank/DDBJ databases">
        <authorList>
            <person name="de Groot N.N."/>
        </authorList>
    </citation>
    <scope>NUCLEOTIDE SEQUENCE [LARGE SCALE GENOMIC DNA]</scope>
    <source>
        <strain evidence="1 2">DSM 5522</strain>
    </source>
</reference>
<proteinExistence type="predicted"/>
<dbReference type="AlphaFoldDB" id="A0A1I0WFY2"/>
<accession>A0A1I0WFY2</accession>
<sequence>MALSKAEIDSLIALVKDQVERFTPIDTNYLDLIILRLIGFGLKITKDDAFTIAFAKQSVKNDILSFCNIKNITEEMSELFVDMVCGEVLYGEYSSGRLNLKELNLDGAISSMSMGDTSVSYDTSKSDEAKVIDLIGALRNKRSKLICYRKINW</sequence>
<dbReference type="OrthoDB" id="2611623at2"/>
<name>A0A1I0WFY2_9FIRM</name>
<gene>
    <name evidence="1" type="ORF">SAMN05216249_10459</name>
</gene>
<organism evidence="1 2">
    <name type="scientific">Acetitomaculum ruminis DSM 5522</name>
    <dbReference type="NCBI Taxonomy" id="1120918"/>
    <lineage>
        <taxon>Bacteria</taxon>
        <taxon>Bacillati</taxon>
        <taxon>Bacillota</taxon>
        <taxon>Clostridia</taxon>
        <taxon>Lachnospirales</taxon>
        <taxon>Lachnospiraceae</taxon>
        <taxon>Acetitomaculum</taxon>
    </lineage>
</organism>